<evidence type="ECO:0000313" key="3">
    <source>
        <dbReference type="Proteomes" id="UP000293300"/>
    </source>
</evidence>
<dbReference type="OrthoDB" id="9939108at2"/>
<feature type="chain" id="PRO_5020691562" description="Glycine zipper family protein" evidence="1">
    <location>
        <begin position="18"/>
        <end position="378"/>
    </location>
</feature>
<accession>A0A4Q9Z626</accession>
<keyword evidence="3" id="KW-1185">Reference proteome</keyword>
<proteinExistence type="predicted"/>
<feature type="signal peptide" evidence="1">
    <location>
        <begin position="1"/>
        <end position="17"/>
    </location>
</feature>
<dbReference type="AlphaFoldDB" id="A0A4Q9Z626"/>
<evidence type="ECO:0000313" key="2">
    <source>
        <dbReference type="EMBL" id="TBX70926.1"/>
    </source>
</evidence>
<protein>
    <recommendedName>
        <fullName evidence="4">Glycine zipper family protein</fullName>
    </recommendedName>
</protein>
<organism evidence="2 3">
    <name type="scientific">Flavobacterium silvisoli</name>
    <dbReference type="NCBI Taxonomy" id="2529433"/>
    <lineage>
        <taxon>Bacteria</taxon>
        <taxon>Pseudomonadati</taxon>
        <taxon>Bacteroidota</taxon>
        <taxon>Flavobacteriia</taxon>
        <taxon>Flavobacteriales</taxon>
        <taxon>Flavobacteriaceae</taxon>
        <taxon>Flavobacterium</taxon>
    </lineage>
</organism>
<dbReference type="Proteomes" id="UP000293300">
    <property type="component" value="Unassembled WGS sequence"/>
</dbReference>
<gene>
    <name evidence="2" type="ORF">EZL74_00045</name>
</gene>
<name>A0A4Q9Z626_9FLAO</name>
<keyword evidence="1" id="KW-0732">Signal</keyword>
<dbReference type="EMBL" id="SJPE01000001">
    <property type="protein sequence ID" value="TBX70926.1"/>
    <property type="molecule type" value="Genomic_DNA"/>
</dbReference>
<reference evidence="2 3" key="1">
    <citation type="submission" date="2019-02" db="EMBL/GenBank/DDBJ databases">
        <title>Flavobacterium sp. RD-2-33 isolated from forest soil.</title>
        <authorList>
            <person name="Chaudhary D.K."/>
        </authorList>
    </citation>
    <scope>NUCLEOTIDE SEQUENCE [LARGE SCALE GENOMIC DNA]</scope>
    <source>
        <strain evidence="2 3">RD-2-33</strain>
    </source>
</reference>
<evidence type="ECO:0000256" key="1">
    <source>
        <dbReference type="SAM" id="SignalP"/>
    </source>
</evidence>
<comment type="caution">
    <text evidence="2">The sequence shown here is derived from an EMBL/GenBank/DDBJ whole genome shotgun (WGS) entry which is preliminary data.</text>
</comment>
<evidence type="ECO:0008006" key="4">
    <source>
        <dbReference type="Google" id="ProtNLM"/>
    </source>
</evidence>
<dbReference type="RefSeq" id="WP_131474539.1">
    <property type="nucleotide sequence ID" value="NZ_SJPE01000001.1"/>
</dbReference>
<sequence>MKKLVLGIIATVSFAFNAVSQENNPYNKVGDDFVEAYKVVASDYANGKIKEVNQEMLDNYSQKLSFGYSISTTDFYKIVEGVKDINAEEAVKRTALTDFSKEVLLKSLKTEDLSNLVDEVNKSDISRTEKEKVLSSLAILNAVNTHPQVFTNTANRCWICWVAIGVITGNVICELPCAIIGGIIGAIFGGHEKDTKSDKVNPYNSVGVDFVASAKTLQNDYNEGKIKAIDKGTTDYYQSILPLKTEVTEEVISATINAIKASNYKEVVMNSKLSDFSKNILLESQTNSPDFTVLVEKVNNNNKLSESEREMVLTSLALTQNLNQTSALSRCTINGQTGPNACQAAGALSGFIIGEAICGPLCGLGGAIIGAIFGSTKD</sequence>